<gene>
    <name evidence="1" type="ORF">ATANTOWER_004721</name>
</gene>
<protein>
    <submittedName>
        <fullName evidence="1">Uncharacterized protein</fullName>
    </submittedName>
</protein>
<sequence length="88" mass="9978">MSIRRLTADFWLLTSEGSERGHGFQRDEDEEGRGAEARTTLTLYFPEQENWPSIAEFLRHPGCDLKQVESHDVAAPWSTVASLKSQPC</sequence>
<dbReference type="Proteomes" id="UP001345963">
    <property type="component" value="Unassembled WGS sequence"/>
</dbReference>
<organism evidence="1 2">
    <name type="scientific">Ataeniobius toweri</name>
    <dbReference type="NCBI Taxonomy" id="208326"/>
    <lineage>
        <taxon>Eukaryota</taxon>
        <taxon>Metazoa</taxon>
        <taxon>Chordata</taxon>
        <taxon>Craniata</taxon>
        <taxon>Vertebrata</taxon>
        <taxon>Euteleostomi</taxon>
        <taxon>Actinopterygii</taxon>
        <taxon>Neopterygii</taxon>
        <taxon>Teleostei</taxon>
        <taxon>Neoteleostei</taxon>
        <taxon>Acanthomorphata</taxon>
        <taxon>Ovalentaria</taxon>
        <taxon>Atherinomorphae</taxon>
        <taxon>Cyprinodontiformes</taxon>
        <taxon>Goodeidae</taxon>
        <taxon>Ataeniobius</taxon>
    </lineage>
</organism>
<dbReference type="EMBL" id="JAHUTI010050687">
    <property type="protein sequence ID" value="MED6248771.1"/>
    <property type="molecule type" value="Genomic_DNA"/>
</dbReference>
<evidence type="ECO:0000313" key="1">
    <source>
        <dbReference type="EMBL" id="MED6248771.1"/>
    </source>
</evidence>
<evidence type="ECO:0000313" key="2">
    <source>
        <dbReference type="Proteomes" id="UP001345963"/>
    </source>
</evidence>
<reference evidence="1 2" key="1">
    <citation type="submission" date="2021-07" db="EMBL/GenBank/DDBJ databases">
        <authorList>
            <person name="Palmer J.M."/>
        </authorList>
    </citation>
    <scope>NUCLEOTIDE SEQUENCE [LARGE SCALE GENOMIC DNA]</scope>
    <source>
        <strain evidence="1 2">AT_MEX2019</strain>
        <tissue evidence="1">Muscle</tissue>
    </source>
</reference>
<proteinExistence type="predicted"/>
<name>A0ABU7BEA1_9TELE</name>
<accession>A0ABU7BEA1</accession>
<comment type="caution">
    <text evidence="1">The sequence shown here is derived from an EMBL/GenBank/DDBJ whole genome shotgun (WGS) entry which is preliminary data.</text>
</comment>
<keyword evidence="2" id="KW-1185">Reference proteome</keyword>